<comment type="caution">
    <text evidence="14">The sequence shown here is derived from an EMBL/GenBank/DDBJ whole genome shotgun (WGS) entry which is preliminary data.</text>
</comment>
<dbReference type="Gene3D" id="3.40.50.1820">
    <property type="entry name" value="alpha/beta hydrolase"/>
    <property type="match status" value="1"/>
</dbReference>
<evidence type="ECO:0000256" key="3">
    <source>
        <dbReference type="ARBA" id="ARBA00010088"/>
    </source>
</evidence>
<evidence type="ECO:0000256" key="11">
    <source>
        <dbReference type="PIRNR" id="PIRNR006431"/>
    </source>
</evidence>
<dbReference type="PANTHER" id="PTHR43722:SF1">
    <property type="entry name" value="PROLINE IMINOPEPTIDASE"/>
    <property type="match status" value="1"/>
</dbReference>
<evidence type="ECO:0000256" key="8">
    <source>
        <dbReference type="ARBA" id="ARBA00022670"/>
    </source>
</evidence>
<dbReference type="EC" id="3.4.11.5" evidence="4 11"/>
<dbReference type="SUPFAM" id="SSF53474">
    <property type="entry name" value="alpha/beta-Hydrolases"/>
    <property type="match status" value="1"/>
</dbReference>
<organism evidence="14 15">
    <name type="scientific">Fluctibacter corallii</name>
    <dbReference type="NCBI Taxonomy" id="2984329"/>
    <lineage>
        <taxon>Bacteria</taxon>
        <taxon>Pseudomonadati</taxon>
        <taxon>Pseudomonadota</taxon>
        <taxon>Gammaproteobacteria</taxon>
        <taxon>Alteromonadales</taxon>
        <taxon>Alteromonadaceae</taxon>
        <taxon>Fluctibacter</taxon>
    </lineage>
</organism>
<protein>
    <recommendedName>
        <fullName evidence="5 11">Proline iminopeptidase</fullName>
        <shortName evidence="11">PIP</shortName>
        <ecNumber evidence="4 11">3.4.11.5</ecNumber>
    </recommendedName>
    <alternativeName>
        <fullName evidence="10 11">Prolyl aminopeptidase</fullName>
    </alternativeName>
</protein>
<accession>A0ABT3A7K3</accession>
<gene>
    <name evidence="14" type="primary">pip</name>
    <name evidence="14" type="ORF">OE749_06275</name>
</gene>
<keyword evidence="9 11" id="KW-0378">Hydrolase</keyword>
<comment type="similarity">
    <text evidence="3 11 12">Belongs to the peptidase S33 family.</text>
</comment>
<dbReference type="Proteomes" id="UP001652504">
    <property type="component" value="Unassembled WGS sequence"/>
</dbReference>
<evidence type="ECO:0000256" key="1">
    <source>
        <dbReference type="ARBA" id="ARBA00001585"/>
    </source>
</evidence>
<reference evidence="14 15" key="1">
    <citation type="submission" date="2022-10" db="EMBL/GenBank/DDBJ databases">
        <title>Aestuariibacter sp. AA17 isolated from Montipora capitata coral fragment.</title>
        <authorList>
            <person name="Emsley S.A."/>
            <person name="Pfannmuller K.M."/>
            <person name="Loughran R.M."/>
            <person name="Shlafstein M."/>
            <person name="Papke E."/>
            <person name="Saw J.H."/>
            <person name="Ushijima B."/>
            <person name="Videau P."/>
        </authorList>
    </citation>
    <scope>NUCLEOTIDE SEQUENCE [LARGE SCALE GENOMIC DNA]</scope>
    <source>
        <strain evidence="14 15">AA17</strain>
    </source>
</reference>
<dbReference type="RefSeq" id="WP_263711523.1">
    <property type="nucleotide sequence ID" value="NZ_JAOWKX010000003.1"/>
</dbReference>
<evidence type="ECO:0000256" key="9">
    <source>
        <dbReference type="ARBA" id="ARBA00022801"/>
    </source>
</evidence>
<dbReference type="InterPro" id="IPR029058">
    <property type="entry name" value="AB_hydrolase_fold"/>
</dbReference>
<evidence type="ECO:0000256" key="10">
    <source>
        <dbReference type="ARBA" id="ARBA00029605"/>
    </source>
</evidence>
<comment type="catalytic activity">
    <reaction evidence="1 11 12">
        <text>Release of N-terminal proline from a peptide.</text>
        <dbReference type="EC" id="3.4.11.5"/>
    </reaction>
</comment>
<evidence type="ECO:0000313" key="14">
    <source>
        <dbReference type="EMBL" id="MCV2884296.1"/>
    </source>
</evidence>
<dbReference type="PRINTS" id="PR00793">
    <property type="entry name" value="PROAMNOPTASE"/>
</dbReference>
<dbReference type="Pfam" id="PF00561">
    <property type="entry name" value="Abhydrolase_1"/>
    <property type="match status" value="1"/>
</dbReference>
<keyword evidence="7 11" id="KW-0963">Cytoplasm</keyword>
<dbReference type="InterPro" id="IPR000073">
    <property type="entry name" value="AB_hydrolase_1"/>
</dbReference>
<dbReference type="InterPro" id="IPR002410">
    <property type="entry name" value="Peptidase_S33"/>
</dbReference>
<feature type="domain" description="AB hydrolase-1" evidence="13">
    <location>
        <begin position="35"/>
        <end position="301"/>
    </location>
</feature>
<keyword evidence="6 11" id="KW-0031">Aminopeptidase</keyword>
<evidence type="ECO:0000259" key="13">
    <source>
        <dbReference type="Pfam" id="PF00561"/>
    </source>
</evidence>
<keyword evidence="8 11" id="KW-0645">Protease</keyword>
<evidence type="ECO:0000256" key="5">
    <source>
        <dbReference type="ARBA" id="ARBA00021843"/>
    </source>
</evidence>
<dbReference type="PANTHER" id="PTHR43722">
    <property type="entry name" value="PROLINE IMINOPEPTIDASE"/>
    <property type="match status" value="1"/>
</dbReference>
<sequence>MTHLYPAIQPYRCDRIETGDGHTLHVEQSGNENGYPVLFIHGGPGGGLTPIYRSLFNPDIFRIISFDQRGCGQSTPFASTENNTTHHLLSDIDAIRKFANVKKWIVCGGSWGATLALLNAISKPKTVSGLVLRGTFLARDEDYDWYMGKNGAAAQMFPEHYAHFVEVAGNPGTTKALTEQYYQLLTSGNELEKTRATKAWSLWEHQIASLHANVNEQDISQHLHVATSLALLECHYVKHRCFIDDNYILNNIHKISHIPGTIVHGRYDMVCKLNASHALSEVWKNGQLLVVPEAGHCLSETKIAEAVCHANDAMIKFIQEEK</sequence>
<evidence type="ECO:0000256" key="12">
    <source>
        <dbReference type="RuleBase" id="RU003421"/>
    </source>
</evidence>
<evidence type="ECO:0000256" key="7">
    <source>
        <dbReference type="ARBA" id="ARBA00022490"/>
    </source>
</evidence>
<keyword evidence="15" id="KW-1185">Reference proteome</keyword>
<dbReference type="NCBIfam" id="TIGR01249">
    <property type="entry name" value="pro_imino_pep_1"/>
    <property type="match status" value="1"/>
</dbReference>
<evidence type="ECO:0000313" key="15">
    <source>
        <dbReference type="Proteomes" id="UP001652504"/>
    </source>
</evidence>
<proteinExistence type="inferred from homology"/>
<evidence type="ECO:0000256" key="6">
    <source>
        <dbReference type="ARBA" id="ARBA00022438"/>
    </source>
</evidence>
<name>A0ABT3A7K3_9ALTE</name>
<dbReference type="InterPro" id="IPR005944">
    <property type="entry name" value="Pro_iminopeptidase"/>
</dbReference>
<dbReference type="EMBL" id="JAOWKX010000003">
    <property type="protein sequence ID" value="MCV2884296.1"/>
    <property type="molecule type" value="Genomic_DNA"/>
</dbReference>
<evidence type="ECO:0000256" key="2">
    <source>
        <dbReference type="ARBA" id="ARBA00004496"/>
    </source>
</evidence>
<dbReference type="GO" id="GO:0004177">
    <property type="term" value="F:aminopeptidase activity"/>
    <property type="evidence" value="ECO:0007669"/>
    <property type="project" value="UniProtKB-KW"/>
</dbReference>
<evidence type="ECO:0000256" key="4">
    <source>
        <dbReference type="ARBA" id="ARBA00012568"/>
    </source>
</evidence>
<dbReference type="PIRSF" id="PIRSF006431">
    <property type="entry name" value="Pept_S33"/>
    <property type="match status" value="1"/>
</dbReference>
<comment type="subcellular location">
    <subcellularLocation>
        <location evidence="2 11">Cytoplasm</location>
    </subcellularLocation>
</comment>